<feature type="transmembrane region" description="Helical" evidence="1">
    <location>
        <begin position="65"/>
        <end position="90"/>
    </location>
</feature>
<sequence length="294" mass="32587">MGKAGRDWMQVYAIYGMDEWHSLVLTMLQGSVLSVSSFLFLAYFGQICNFLAKSFTFLPIHAWSFVAGFVGALMALLAVMYFITAANIWYSDVILNWKMAQRMVGMVGDWSNVKMALDVGCGRGILLNAVAMQLKKEGSCGRVVGVDLWLDAQKTVSTTLRTAAIEGVQEKVTCRSGDARNLPFSDNYFDVVVSGVFLHTVGKEFGFKSSAAAAERNKALQEIVRVLKPGGTAVVWDLVCVPEYVLRLHELKMEDIQVSECVAAFMMHSHIVSFKKPYSQVQLNGHDWRSSIAL</sequence>
<dbReference type="PANTHER" id="PTHR45277:SF1">
    <property type="entry name" value="EXPRESSED PROTEIN"/>
    <property type="match status" value="1"/>
</dbReference>
<dbReference type="GO" id="GO:0008757">
    <property type="term" value="F:S-adenosylmethionine-dependent methyltransferase activity"/>
    <property type="evidence" value="ECO:0007669"/>
    <property type="project" value="InterPro"/>
</dbReference>
<feature type="transmembrane region" description="Helical" evidence="1">
    <location>
        <begin position="20"/>
        <end position="44"/>
    </location>
</feature>
<dbReference type="AlphaFoldDB" id="A0A0D6R2V8"/>
<protein>
    <recommendedName>
        <fullName evidence="2">Methyltransferase type 11 domain-containing protein</fullName>
    </recommendedName>
</protein>
<feature type="domain" description="Methyltransferase type 11" evidence="2">
    <location>
        <begin position="117"/>
        <end position="234"/>
    </location>
</feature>
<dbReference type="EMBL" id="GCKF01027751">
    <property type="protein sequence ID" value="JAG98167.1"/>
    <property type="molecule type" value="Transcribed_RNA"/>
</dbReference>
<keyword evidence="1" id="KW-1133">Transmembrane helix</keyword>
<evidence type="ECO:0000259" key="2">
    <source>
        <dbReference type="Pfam" id="PF08241"/>
    </source>
</evidence>
<evidence type="ECO:0000256" key="1">
    <source>
        <dbReference type="SAM" id="Phobius"/>
    </source>
</evidence>
<name>A0A0D6R2V8_ARACU</name>
<dbReference type="Gene3D" id="3.40.50.150">
    <property type="entry name" value="Vaccinia Virus protein VP39"/>
    <property type="match status" value="1"/>
</dbReference>
<dbReference type="CDD" id="cd02440">
    <property type="entry name" value="AdoMet_MTases"/>
    <property type="match status" value="1"/>
</dbReference>
<keyword evidence="1" id="KW-0472">Membrane</keyword>
<proteinExistence type="predicted"/>
<dbReference type="InterPro" id="IPR013216">
    <property type="entry name" value="Methyltransf_11"/>
</dbReference>
<accession>A0A0D6R2V8</accession>
<dbReference type="Pfam" id="PF08241">
    <property type="entry name" value="Methyltransf_11"/>
    <property type="match status" value="1"/>
</dbReference>
<dbReference type="SUPFAM" id="SSF53335">
    <property type="entry name" value="S-adenosyl-L-methionine-dependent methyltransferases"/>
    <property type="match status" value="1"/>
</dbReference>
<evidence type="ECO:0000313" key="3">
    <source>
        <dbReference type="EMBL" id="JAG98167.1"/>
    </source>
</evidence>
<dbReference type="PANTHER" id="PTHR45277">
    <property type="entry name" value="EXPRESSED PROTEIN"/>
    <property type="match status" value="1"/>
</dbReference>
<organism evidence="3">
    <name type="scientific">Araucaria cunninghamii</name>
    <name type="common">Hoop pine</name>
    <name type="synonym">Moreton Bay pine</name>
    <dbReference type="NCBI Taxonomy" id="56994"/>
    <lineage>
        <taxon>Eukaryota</taxon>
        <taxon>Viridiplantae</taxon>
        <taxon>Streptophyta</taxon>
        <taxon>Embryophyta</taxon>
        <taxon>Tracheophyta</taxon>
        <taxon>Spermatophyta</taxon>
        <taxon>Pinopsida</taxon>
        <taxon>Pinidae</taxon>
        <taxon>Conifers II</taxon>
        <taxon>Araucariales</taxon>
        <taxon>Araucariaceae</taxon>
        <taxon>Araucaria</taxon>
    </lineage>
</organism>
<reference evidence="3" key="1">
    <citation type="submission" date="2015-03" db="EMBL/GenBank/DDBJ databases">
        <title>A transcriptome of Araucaria cunninghamii, an australian fine timber species.</title>
        <authorList>
            <person name="Jing Yi C.J.Y."/>
            <person name="Yin San L.Y.S."/>
            <person name="Abdul Karim S.S."/>
            <person name="Wan Azmi N.N."/>
            <person name="Hercus R.R."/>
            <person name="Croft L.L."/>
        </authorList>
    </citation>
    <scope>NUCLEOTIDE SEQUENCE</scope>
    <source>
        <strain evidence="3">MI0301</strain>
        <tissue evidence="3">Leaf</tissue>
    </source>
</reference>
<dbReference type="InterPro" id="IPR029063">
    <property type="entry name" value="SAM-dependent_MTases_sf"/>
</dbReference>
<keyword evidence="1" id="KW-0812">Transmembrane</keyword>